<sequence>MSAIAKLIKGGAWLTLANVVSKLASALALPLLARLLGPESLGIYSVVFSLAQSAQAFSTLGVDVAMERNGAQHKTLGTDAVGRLFGVGLSLICLVSAVTGLGIWFFREPLAKHWLGQPDAIPWLGTTGILIALQPWGNVPLLFLSSLQDFRAYALRSSLGMIVSSTATVVFAWKFGLAGAVQGLLLAAIAQIVWSYLIIKPVLRGRGIRLRLDRFWQESRSILKFGFPYYLGNTLLGSLVGLPLMGLVSQYGGLEQLGYLRVAQSMAALIGFIPSAIAPAAISYLSASSADNDQSYNYLKSVHLRGIWALLLVPTGAVCLLLPDLINGLFGSAYQQTTVLAWLSLWISALAGVTSVLVQYLVVAGKTVRVAWASLLGVICWIIPAFVLVPQYSALGFLLAQALGQMAGLLVVFRPAIVDIKKDSIVLKNLIFLTVNLFFCTLISLWLKIDYFTNYIMVILTILTFSFLLFKHGLYNFEKLRIKKISYKK</sequence>
<keyword evidence="2" id="KW-1003">Cell membrane</keyword>
<dbReference type="Pfam" id="PF13440">
    <property type="entry name" value="Polysacc_synt_3"/>
    <property type="match status" value="1"/>
</dbReference>
<keyword evidence="4 6" id="KW-1133">Transmembrane helix</keyword>
<reference evidence="7 8" key="1">
    <citation type="submission" date="2012-06" db="EMBL/GenBank/DDBJ databases">
        <title>Finished chromosome of genome of Microcoleus sp. PCC 7113.</title>
        <authorList>
            <consortium name="US DOE Joint Genome Institute"/>
            <person name="Gugger M."/>
            <person name="Coursin T."/>
            <person name="Rippka R."/>
            <person name="Tandeau De Marsac N."/>
            <person name="Huntemann M."/>
            <person name="Wei C.-L."/>
            <person name="Han J."/>
            <person name="Detter J.C."/>
            <person name="Han C."/>
            <person name="Tapia R."/>
            <person name="Chen A."/>
            <person name="Kyrpides N."/>
            <person name="Mavromatis K."/>
            <person name="Markowitz V."/>
            <person name="Szeto E."/>
            <person name="Ivanova N."/>
            <person name="Pagani I."/>
            <person name="Pati A."/>
            <person name="Goodwin L."/>
            <person name="Nordberg H.P."/>
            <person name="Cantor M.N."/>
            <person name="Hua S.X."/>
            <person name="Woyke T."/>
            <person name="Kerfeld C.A."/>
        </authorList>
    </citation>
    <scope>NUCLEOTIDE SEQUENCE [LARGE SCALE GENOMIC DNA]</scope>
    <source>
        <strain evidence="7 8">PCC 7113</strain>
    </source>
</reference>
<feature type="transmembrane region" description="Helical" evidence="6">
    <location>
        <begin position="179"/>
        <end position="199"/>
    </location>
</feature>
<evidence type="ECO:0000256" key="3">
    <source>
        <dbReference type="ARBA" id="ARBA00022692"/>
    </source>
</evidence>
<organism evidence="7 8">
    <name type="scientific">Allocoleopsis franciscana PCC 7113</name>
    <dbReference type="NCBI Taxonomy" id="1173027"/>
    <lineage>
        <taxon>Bacteria</taxon>
        <taxon>Bacillati</taxon>
        <taxon>Cyanobacteriota</taxon>
        <taxon>Cyanophyceae</taxon>
        <taxon>Coleofasciculales</taxon>
        <taxon>Coleofasciculaceae</taxon>
        <taxon>Allocoleopsis</taxon>
        <taxon>Allocoleopsis franciscana</taxon>
    </lineage>
</organism>
<evidence type="ECO:0000313" key="7">
    <source>
        <dbReference type="EMBL" id="AFZ21360.1"/>
    </source>
</evidence>
<evidence type="ECO:0000313" key="8">
    <source>
        <dbReference type="Proteomes" id="UP000010471"/>
    </source>
</evidence>
<comment type="subcellular location">
    <subcellularLocation>
        <location evidence="1">Cell membrane</location>
        <topology evidence="1">Multi-pass membrane protein</topology>
    </subcellularLocation>
</comment>
<keyword evidence="3 6" id="KW-0812">Transmembrane</keyword>
<feature type="transmembrane region" description="Helical" evidence="6">
    <location>
        <begin position="121"/>
        <end position="144"/>
    </location>
</feature>
<dbReference type="InterPro" id="IPR050833">
    <property type="entry name" value="Poly_Biosynth_Transport"/>
</dbReference>
<dbReference type="PANTHER" id="PTHR30250">
    <property type="entry name" value="PST FAMILY PREDICTED COLANIC ACID TRANSPORTER"/>
    <property type="match status" value="1"/>
</dbReference>
<feature type="transmembrane region" description="Helical" evidence="6">
    <location>
        <begin position="227"/>
        <end position="246"/>
    </location>
</feature>
<dbReference type="Proteomes" id="UP000010471">
    <property type="component" value="Chromosome"/>
</dbReference>
<dbReference type="eggNOG" id="COG2244">
    <property type="taxonomic scope" value="Bacteria"/>
</dbReference>
<feature type="transmembrane region" description="Helical" evidence="6">
    <location>
        <begin position="153"/>
        <end position="173"/>
    </location>
</feature>
<feature type="transmembrane region" description="Helical" evidence="6">
    <location>
        <begin position="452"/>
        <end position="474"/>
    </location>
</feature>
<dbReference type="EMBL" id="CP003630">
    <property type="protein sequence ID" value="AFZ21360.1"/>
    <property type="molecule type" value="Genomic_DNA"/>
</dbReference>
<keyword evidence="5 6" id="KW-0472">Membrane</keyword>
<keyword evidence="8" id="KW-1185">Reference proteome</keyword>
<evidence type="ECO:0000256" key="6">
    <source>
        <dbReference type="SAM" id="Phobius"/>
    </source>
</evidence>
<feature type="transmembrane region" description="Helical" evidence="6">
    <location>
        <begin position="343"/>
        <end position="363"/>
    </location>
</feature>
<dbReference type="KEGG" id="mic:Mic7113_5735"/>
<dbReference type="GO" id="GO:0005886">
    <property type="term" value="C:plasma membrane"/>
    <property type="evidence" value="ECO:0007669"/>
    <property type="project" value="UniProtKB-SubCell"/>
</dbReference>
<name>K9WLS1_9CYAN</name>
<feature type="transmembrane region" description="Helical" evidence="6">
    <location>
        <begin position="370"/>
        <end position="389"/>
    </location>
</feature>
<feature type="transmembrane region" description="Helical" evidence="6">
    <location>
        <begin position="425"/>
        <end position="446"/>
    </location>
</feature>
<evidence type="ECO:0000256" key="1">
    <source>
        <dbReference type="ARBA" id="ARBA00004651"/>
    </source>
</evidence>
<dbReference type="STRING" id="1173027.Mic7113_5735"/>
<dbReference type="AlphaFoldDB" id="K9WLS1"/>
<feature type="transmembrane region" description="Helical" evidence="6">
    <location>
        <begin position="84"/>
        <end position="106"/>
    </location>
</feature>
<feature type="transmembrane region" description="Helical" evidence="6">
    <location>
        <begin position="306"/>
        <end position="323"/>
    </location>
</feature>
<dbReference type="HOGENOM" id="CLU_557602_0_0_3"/>
<accession>K9WLS1</accession>
<dbReference type="RefSeq" id="WP_015185489.1">
    <property type="nucleotide sequence ID" value="NC_019738.1"/>
</dbReference>
<evidence type="ECO:0000256" key="4">
    <source>
        <dbReference type="ARBA" id="ARBA00022989"/>
    </source>
</evidence>
<feature type="transmembrane region" description="Helical" evidence="6">
    <location>
        <begin position="395"/>
        <end position="413"/>
    </location>
</feature>
<gene>
    <name evidence="7" type="ORF">Mic7113_5735</name>
</gene>
<dbReference type="PANTHER" id="PTHR30250:SF11">
    <property type="entry name" value="O-ANTIGEN TRANSPORTER-RELATED"/>
    <property type="match status" value="1"/>
</dbReference>
<protein>
    <submittedName>
        <fullName evidence="7">Membrane protein involved in the export of O-antigen and teichoic acid</fullName>
    </submittedName>
</protein>
<proteinExistence type="predicted"/>
<evidence type="ECO:0000256" key="5">
    <source>
        <dbReference type="ARBA" id="ARBA00023136"/>
    </source>
</evidence>
<evidence type="ECO:0000256" key="2">
    <source>
        <dbReference type="ARBA" id="ARBA00022475"/>
    </source>
</evidence>
<feature type="transmembrane region" description="Helical" evidence="6">
    <location>
        <begin position="266"/>
        <end position="285"/>
    </location>
</feature>